<dbReference type="OrthoDB" id="8191658at2759"/>
<protein>
    <submittedName>
        <fullName evidence="2">Uncharacterized protein</fullName>
    </submittedName>
</protein>
<evidence type="ECO:0000313" key="2">
    <source>
        <dbReference type="EMBL" id="CAH1965438.1"/>
    </source>
</evidence>
<feature type="transmembrane region" description="Helical" evidence="1">
    <location>
        <begin position="37"/>
        <end position="62"/>
    </location>
</feature>
<keyword evidence="3" id="KW-1185">Reference proteome</keyword>
<evidence type="ECO:0000256" key="1">
    <source>
        <dbReference type="SAM" id="Phobius"/>
    </source>
</evidence>
<organism evidence="2 3">
    <name type="scientific">Acanthoscelides obtectus</name>
    <name type="common">Bean weevil</name>
    <name type="synonym">Bruchus obtectus</name>
    <dbReference type="NCBI Taxonomy" id="200917"/>
    <lineage>
        <taxon>Eukaryota</taxon>
        <taxon>Metazoa</taxon>
        <taxon>Ecdysozoa</taxon>
        <taxon>Arthropoda</taxon>
        <taxon>Hexapoda</taxon>
        <taxon>Insecta</taxon>
        <taxon>Pterygota</taxon>
        <taxon>Neoptera</taxon>
        <taxon>Endopterygota</taxon>
        <taxon>Coleoptera</taxon>
        <taxon>Polyphaga</taxon>
        <taxon>Cucujiformia</taxon>
        <taxon>Chrysomeloidea</taxon>
        <taxon>Chrysomelidae</taxon>
        <taxon>Bruchinae</taxon>
        <taxon>Bruchini</taxon>
        <taxon>Acanthoscelides</taxon>
    </lineage>
</organism>
<dbReference type="Proteomes" id="UP001152888">
    <property type="component" value="Unassembled WGS sequence"/>
</dbReference>
<keyword evidence="1" id="KW-1133">Transmembrane helix</keyword>
<comment type="caution">
    <text evidence="2">The sequence shown here is derived from an EMBL/GenBank/DDBJ whole genome shotgun (WGS) entry which is preliminary data.</text>
</comment>
<accession>A0A9P0P129</accession>
<gene>
    <name evidence="2" type="ORF">ACAOBT_LOCUS6328</name>
</gene>
<keyword evidence="1" id="KW-0472">Membrane</keyword>
<evidence type="ECO:0000313" key="3">
    <source>
        <dbReference type="Proteomes" id="UP001152888"/>
    </source>
</evidence>
<keyword evidence="1" id="KW-0812">Transmembrane</keyword>
<feature type="transmembrane region" description="Helical" evidence="1">
    <location>
        <begin position="68"/>
        <end position="89"/>
    </location>
</feature>
<sequence length="278" mass="32550">MKPGNDDFFKKIEVFNKIAGVWLEPETSSKMKRMVHIIYNTFLFLCSLFFFVCEILVLSHIMQELTVLVDHITMIFNHMISFLEFYVLITNQPKIAELKKILQDKRFSYEDCPISGSLLNKSKSFYQRVAIISYILYWMVGTSAHMSALKALNANAPGIYFEQNFTCYEFVPHLFLIPFETDTTRHCKNALIGMDFGLWIIAGYLATHDTTLYSFVSCVRAKIEILSEVTRTMRERIVRKMNLPDGFELLSDEDIPEFEEQMYFEIKRCNQDLVILLR</sequence>
<reference evidence="2" key="1">
    <citation type="submission" date="2022-03" db="EMBL/GenBank/DDBJ databases">
        <authorList>
            <person name="Sayadi A."/>
        </authorList>
    </citation>
    <scope>NUCLEOTIDE SEQUENCE</scope>
</reference>
<name>A0A9P0P129_ACAOB</name>
<dbReference type="EMBL" id="CAKOFQ010006725">
    <property type="protein sequence ID" value="CAH1965438.1"/>
    <property type="molecule type" value="Genomic_DNA"/>
</dbReference>
<dbReference type="AlphaFoldDB" id="A0A9P0P129"/>
<proteinExistence type="predicted"/>